<dbReference type="EMBL" id="JASJOU010000003">
    <property type="protein sequence ID" value="MDJ1501248.1"/>
    <property type="molecule type" value="Genomic_DNA"/>
</dbReference>
<comment type="similarity">
    <text evidence="1">Belongs to the GSP E family.</text>
</comment>
<keyword evidence="2" id="KW-0547">Nucleotide-binding</keyword>
<dbReference type="Gene3D" id="3.30.450.90">
    <property type="match status" value="1"/>
</dbReference>
<dbReference type="SUPFAM" id="SSF52540">
    <property type="entry name" value="P-loop containing nucleoside triphosphate hydrolases"/>
    <property type="match status" value="1"/>
</dbReference>
<dbReference type="AlphaFoldDB" id="A0AAE3R5L1"/>
<dbReference type="RefSeq" id="WP_314510740.1">
    <property type="nucleotide sequence ID" value="NZ_JASJOU010000003.1"/>
</dbReference>
<accession>A0AAE3R5L1</accession>
<proteinExistence type="inferred from homology"/>
<dbReference type="CDD" id="cd01129">
    <property type="entry name" value="PulE-GspE-like"/>
    <property type="match status" value="1"/>
</dbReference>
<dbReference type="PANTHER" id="PTHR30258">
    <property type="entry name" value="TYPE II SECRETION SYSTEM PROTEIN GSPE-RELATED"/>
    <property type="match status" value="1"/>
</dbReference>
<organism evidence="5 6">
    <name type="scientific">Xanthocytophaga agilis</name>
    <dbReference type="NCBI Taxonomy" id="3048010"/>
    <lineage>
        <taxon>Bacteria</taxon>
        <taxon>Pseudomonadati</taxon>
        <taxon>Bacteroidota</taxon>
        <taxon>Cytophagia</taxon>
        <taxon>Cytophagales</taxon>
        <taxon>Rhodocytophagaceae</taxon>
        <taxon>Xanthocytophaga</taxon>
    </lineage>
</organism>
<evidence type="ECO:0000313" key="5">
    <source>
        <dbReference type="EMBL" id="MDJ1501248.1"/>
    </source>
</evidence>
<gene>
    <name evidence="5" type="ORF">QNI22_11345</name>
</gene>
<comment type="caution">
    <text evidence="5">The sequence shown here is derived from an EMBL/GenBank/DDBJ whole genome shotgun (WGS) entry which is preliminary data.</text>
</comment>
<dbReference type="PANTHER" id="PTHR30258:SF1">
    <property type="entry name" value="PROTEIN TRANSPORT PROTEIN HOFB HOMOLOG"/>
    <property type="match status" value="1"/>
</dbReference>
<dbReference type="GO" id="GO:0016887">
    <property type="term" value="F:ATP hydrolysis activity"/>
    <property type="evidence" value="ECO:0007669"/>
    <property type="project" value="TreeGrafter"/>
</dbReference>
<dbReference type="InterPro" id="IPR007831">
    <property type="entry name" value="T2SS_GspE_N"/>
</dbReference>
<sequence length="493" mass="55754">MHESVDKRAGDSGVFLKVPAEMMQVLSAAQVWHYRILPKELQGSTLYIYADESRFDSSTEEELEMVLGQSIKAECVETSLIEEALQRYFPTTQVSDAKQSRGSSAITSKPDTEGEAFLMQLIREAKSLRSSDIHIESYQQRARIRIRIDGMLVERYQLEKHEYPALINQIKIMSNLDIAEKRLPQDGRIFYHQGEDRFDIRVSVLPTLHGEKVVMRILSQDATRIDIQVLGFEPQDLRRYLEGIRRPTGMMLISGPTGSGKTTTLYATLKLLNKESRNILTIEDPIEYTLEGINQVQLKENIGLGFAAALRTFLRQDPDVIMVGEIRDTDTANMAIRAALTGHLVLSTIHTNSAWGTVSRLIDMGVPPFLVANTLHTSVAQRLVRLLCPDCKQKESFEESMYPPGFVTNKHITHHFIPTGCSRCHQTGFKGRKAIYEVIPMDHELATYVKEGKMNADDLLSNKQVKTLAENAFSLFETGQTSLEEIYPLLLNY</sequence>
<dbReference type="InterPro" id="IPR001482">
    <property type="entry name" value="T2SS/T4SS_dom"/>
</dbReference>
<evidence type="ECO:0000256" key="1">
    <source>
        <dbReference type="ARBA" id="ARBA00006611"/>
    </source>
</evidence>
<dbReference type="InterPro" id="IPR003593">
    <property type="entry name" value="AAA+_ATPase"/>
</dbReference>
<keyword evidence="6" id="KW-1185">Reference proteome</keyword>
<feature type="domain" description="Bacterial type II secretion system protein E" evidence="4">
    <location>
        <begin position="314"/>
        <end position="328"/>
    </location>
</feature>
<reference evidence="5" key="1">
    <citation type="submission" date="2023-05" db="EMBL/GenBank/DDBJ databases">
        <authorList>
            <person name="Zhang X."/>
        </authorList>
    </citation>
    <scope>NUCLEOTIDE SEQUENCE</scope>
    <source>
        <strain evidence="5">BD1B2-1</strain>
    </source>
</reference>
<keyword evidence="3" id="KW-0067">ATP-binding</keyword>
<dbReference type="Proteomes" id="UP001232063">
    <property type="component" value="Unassembled WGS sequence"/>
</dbReference>
<dbReference type="GO" id="GO:0005524">
    <property type="term" value="F:ATP binding"/>
    <property type="evidence" value="ECO:0007669"/>
    <property type="project" value="UniProtKB-KW"/>
</dbReference>
<evidence type="ECO:0000256" key="3">
    <source>
        <dbReference type="ARBA" id="ARBA00022840"/>
    </source>
</evidence>
<dbReference type="Pfam" id="PF05157">
    <property type="entry name" value="MshEN"/>
    <property type="match status" value="1"/>
</dbReference>
<dbReference type="Pfam" id="PF00437">
    <property type="entry name" value="T2SSE"/>
    <property type="match status" value="1"/>
</dbReference>
<dbReference type="SMART" id="SM00382">
    <property type="entry name" value="AAA"/>
    <property type="match status" value="1"/>
</dbReference>
<evidence type="ECO:0000313" key="6">
    <source>
        <dbReference type="Proteomes" id="UP001232063"/>
    </source>
</evidence>
<evidence type="ECO:0000256" key="2">
    <source>
        <dbReference type="ARBA" id="ARBA00022741"/>
    </source>
</evidence>
<dbReference type="InterPro" id="IPR027417">
    <property type="entry name" value="P-loop_NTPase"/>
</dbReference>
<dbReference type="Gene3D" id="3.40.50.300">
    <property type="entry name" value="P-loop containing nucleotide triphosphate hydrolases"/>
    <property type="match status" value="1"/>
</dbReference>
<dbReference type="GO" id="GO:0005886">
    <property type="term" value="C:plasma membrane"/>
    <property type="evidence" value="ECO:0007669"/>
    <property type="project" value="TreeGrafter"/>
</dbReference>
<dbReference type="PROSITE" id="PS00662">
    <property type="entry name" value="T2SP_E"/>
    <property type="match status" value="1"/>
</dbReference>
<name>A0AAE3R5L1_9BACT</name>
<evidence type="ECO:0000259" key="4">
    <source>
        <dbReference type="PROSITE" id="PS00662"/>
    </source>
</evidence>
<protein>
    <submittedName>
        <fullName evidence="5">GspE/PulE family protein</fullName>
    </submittedName>
</protein>